<dbReference type="Gene3D" id="3.55.50.30">
    <property type="match status" value="1"/>
</dbReference>
<comment type="caution">
    <text evidence="4">The sequence shown here is derived from an EMBL/GenBank/DDBJ whole genome shotgun (WGS) entry which is preliminary data.</text>
</comment>
<gene>
    <name evidence="4" type="ORF">JCM21142_93739</name>
</gene>
<dbReference type="STRING" id="869213.GCA_000517085_00846"/>
<keyword evidence="1" id="KW-0472">Membrane</keyword>
<evidence type="ECO:0000313" key="5">
    <source>
        <dbReference type="Proteomes" id="UP000019402"/>
    </source>
</evidence>
<dbReference type="OrthoDB" id="676789at2"/>
<dbReference type="Proteomes" id="UP000019402">
    <property type="component" value="Unassembled WGS sequence"/>
</dbReference>
<evidence type="ECO:0000313" key="4">
    <source>
        <dbReference type="EMBL" id="GAF05016.1"/>
    </source>
</evidence>
<dbReference type="RefSeq" id="WP_052342984.1">
    <property type="nucleotide sequence ID" value="NZ_BAMD01000064.1"/>
</dbReference>
<dbReference type="EMBL" id="BAMD01000064">
    <property type="protein sequence ID" value="GAF05016.1"/>
    <property type="molecule type" value="Genomic_DNA"/>
</dbReference>
<feature type="domain" description="Protein FecR C-terminal" evidence="3">
    <location>
        <begin position="246"/>
        <end position="313"/>
    </location>
</feature>
<keyword evidence="5" id="KW-1185">Reference proteome</keyword>
<dbReference type="PANTHER" id="PTHR30273:SF2">
    <property type="entry name" value="PROTEIN FECR"/>
    <property type="match status" value="1"/>
</dbReference>
<feature type="transmembrane region" description="Helical" evidence="1">
    <location>
        <begin position="79"/>
        <end position="99"/>
    </location>
</feature>
<dbReference type="AlphaFoldDB" id="W7YKG4"/>
<dbReference type="Gene3D" id="2.60.120.1440">
    <property type="match status" value="1"/>
</dbReference>
<evidence type="ECO:0000256" key="1">
    <source>
        <dbReference type="SAM" id="Phobius"/>
    </source>
</evidence>
<dbReference type="Pfam" id="PF16344">
    <property type="entry name" value="FecR_C"/>
    <property type="match status" value="1"/>
</dbReference>
<feature type="domain" description="FecR protein" evidence="2">
    <location>
        <begin position="114"/>
        <end position="205"/>
    </location>
</feature>
<dbReference type="PIRSF" id="PIRSF018266">
    <property type="entry name" value="FecR"/>
    <property type="match status" value="1"/>
</dbReference>
<accession>W7YKG4</accession>
<sequence length="317" mass="36049">MTDLIIKYLENTASDAERKELLGWLRDDIHYAEFCKIKETWMANVKKEELGRDLNEGLLSFKFFILNDLLEHTNKMKRLYKYAAVILLLILAGAVLYFGRGHNKEILLTSVFAGRGDVTSVVLPDSSRVWLNAGSTLIYPSDYGLHTRAVSLEGEGFFSVQKDKDHPFVVSANQVDVTALGTSFNVESYDRNNKVVVTLEEGSVKTVCGSDEKIQTPGTQVIVSNDKMEMIEVDTELFTAWHLGEIKFKDESLLNIAHQLERIYDVTINFASDSIKNYRYRGTIDIENPLIKTLDILQLSTNIEYEIDDKHILLIQK</sequence>
<organism evidence="4 5">
    <name type="scientific">Saccharicrinis fermentans DSM 9555 = JCM 21142</name>
    <dbReference type="NCBI Taxonomy" id="869213"/>
    <lineage>
        <taxon>Bacteria</taxon>
        <taxon>Pseudomonadati</taxon>
        <taxon>Bacteroidota</taxon>
        <taxon>Bacteroidia</taxon>
        <taxon>Marinilabiliales</taxon>
        <taxon>Marinilabiliaceae</taxon>
        <taxon>Saccharicrinis</taxon>
    </lineage>
</organism>
<dbReference type="InterPro" id="IPR012373">
    <property type="entry name" value="Ferrdict_sens_TM"/>
</dbReference>
<evidence type="ECO:0000259" key="3">
    <source>
        <dbReference type="Pfam" id="PF16344"/>
    </source>
</evidence>
<protein>
    <submittedName>
        <fullName evidence="4">Fec operon regulator FecR</fullName>
    </submittedName>
</protein>
<proteinExistence type="predicted"/>
<dbReference type="eggNOG" id="COG3712">
    <property type="taxonomic scope" value="Bacteria"/>
</dbReference>
<dbReference type="PANTHER" id="PTHR30273">
    <property type="entry name" value="PERIPLASMIC SIGNAL SENSOR AND SIGMA FACTOR ACTIVATOR FECR-RELATED"/>
    <property type="match status" value="1"/>
</dbReference>
<dbReference type="InterPro" id="IPR032508">
    <property type="entry name" value="FecR_C"/>
</dbReference>
<dbReference type="GO" id="GO:0016989">
    <property type="term" value="F:sigma factor antagonist activity"/>
    <property type="evidence" value="ECO:0007669"/>
    <property type="project" value="TreeGrafter"/>
</dbReference>
<dbReference type="Pfam" id="PF04773">
    <property type="entry name" value="FecR"/>
    <property type="match status" value="1"/>
</dbReference>
<dbReference type="InterPro" id="IPR006860">
    <property type="entry name" value="FecR"/>
</dbReference>
<name>W7YKG4_9BACT</name>
<reference evidence="4 5" key="1">
    <citation type="journal article" date="2014" name="Genome Announc.">
        <title>Draft Genome Sequence of Cytophaga fermentans JCM 21142T, a Facultative Anaerobe Isolated from Marine Mud.</title>
        <authorList>
            <person name="Starns D."/>
            <person name="Oshima K."/>
            <person name="Suda W."/>
            <person name="Iino T."/>
            <person name="Yuki M."/>
            <person name="Inoue J."/>
            <person name="Kitamura K."/>
            <person name="Iida T."/>
            <person name="Darby A."/>
            <person name="Hattori M."/>
            <person name="Ohkuma M."/>
        </authorList>
    </citation>
    <scope>NUCLEOTIDE SEQUENCE [LARGE SCALE GENOMIC DNA]</scope>
    <source>
        <strain evidence="4 5">JCM 21142</strain>
    </source>
</reference>
<evidence type="ECO:0000259" key="2">
    <source>
        <dbReference type="Pfam" id="PF04773"/>
    </source>
</evidence>
<keyword evidence="1" id="KW-0812">Transmembrane</keyword>
<keyword evidence="1" id="KW-1133">Transmembrane helix</keyword>